<keyword evidence="2" id="KW-1185">Reference proteome</keyword>
<protein>
    <submittedName>
        <fullName evidence="1">Uncharacterized protein</fullName>
    </submittedName>
</protein>
<accession>A0ABR3NZ62</accession>
<reference evidence="1 2" key="1">
    <citation type="submission" date="2023-09" db="EMBL/GenBank/DDBJ databases">
        <authorList>
            <person name="Wang M."/>
        </authorList>
    </citation>
    <scope>NUCLEOTIDE SEQUENCE [LARGE SCALE GENOMIC DNA]</scope>
    <source>
        <strain evidence="1">GT-2023</strain>
        <tissue evidence="1">Liver</tissue>
    </source>
</reference>
<organism evidence="1 2">
    <name type="scientific">Cirrhinus molitorella</name>
    <name type="common">mud carp</name>
    <dbReference type="NCBI Taxonomy" id="172907"/>
    <lineage>
        <taxon>Eukaryota</taxon>
        <taxon>Metazoa</taxon>
        <taxon>Chordata</taxon>
        <taxon>Craniata</taxon>
        <taxon>Vertebrata</taxon>
        <taxon>Euteleostomi</taxon>
        <taxon>Actinopterygii</taxon>
        <taxon>Neopterygii</taxon>
        <taxon>Teleostei</taxon>
        <taxon>Ostariophysi</taxon>
        <taxon>Cypriniformes</taxon>
        <taxon>Cyprinidae</taxon>
        <taxon>Labeoninae</taxon>
        <taxon>Labeonini</taxon>
        <taxon>Cirrhinus</taxon>
    </lineage>
</organism>
<evidence type="ECO:0000313" key="1">
    <source>
        <dbReference type="EMBL" id="KAL1282329.1"/>
    </source>
</evidence>
<gene>
    <name evidence="1" type="ORF">QQF64_001132</name>
</gene>
<dbReference type="Proteomes" id="UP001558613">
    <property type="component" value="Unassembled WGS sequence"/>
</dbReference>
<comment type="caution">
    <text evidence="1">The sequence shown here is derived from an EMBL/GenBank/DDBJ whole genome shotgun (WGS) entry which is preliminary data.</text>
</comment>
<name>A0ABR3NZ62_9TELE</name>
<sequence length="87" mass="9553">MDPHASVQYVTTTKVSLFLGCQRTEWDSDMASLLALLALLTPQSAERKQPKKINVGEATYLLKFHKSCQSLDDNLLTTEGKPSAIAS</sequence>
<dbReference type="EMBL" id="JAYMGO010000001">
    <property type="protein sequence ID" value="KAL1282329.1"/>
    <property type="molecule type" value="Genomic_DNA"/>
</dbReference>
<evidence type="ECO:0000313" key="2">
    <source>
        <dbReference type="Proteomes" id="UP001558613"/>
    </source>
</evidence>
<proteinExistence type="predicted"/>